<organism evidence="1 2">
    <name type="scientific">Armillaria solidipes</name>
    <dbReference type="NCBI Taxonomy" id="1076256"/>
    <lineage>
        <taxon>Eukaryota</taxon>
        <taxon>Fungi</taxon>
        <taxon>Dikarya</taxon>
        <taxon>Basidiomycota</taxon>
        <taxon>Agaricomycotina</taxon>
        <taxon>Agaricomycetes</taxon>
        <taxon>Agaricomycetidae</taxon>
        <taxon>Agaricales</taxon>
        <taxon>Marasmiineae</taxon>
        <taxon>Physalacriaceae</taxon>
        <taxon>Armillaria</taxon>
    </lineage>
</organism>
<dbReference type="EMBL" id="KZ293446">
    <property type="protein sequence ID" value="PBK65335.1"/>
    <property type="molecule type" value="Genomic_DNA"/>
</dbReference>
<name>A0A2H3B387_9AGAR</name>
<protein>
    <submittedName>
        <fullName evidence="1">Uncharacterized protein</fullName>
    </submittedName>
</protein>
<dbReference type="AlphaFoldDB" id="A0A2H3B387"/>
<gene>
    <name evidence="1" type="ORF">ARMSODRAFT_1022445</name>
</gene>
<dbReference type="Proteomes" id="UP000218334">
    <property type="component" value="Unassembled WGS sequence"/>
</dbReference>
<proteinExistence type="predicted"/>
<sequence>MPALNVSLQAASLIEASGVPYIDKLAKVAVAIRATGEQKNKEDVKEQHYRYSRRYRKPCLYAWRARSGVLQGYLCRDGKLTGRYLTGIADDLKDAQRKPRRIKGFLKVSDLRDTIQGYRKHVDNLKIDVLIHISGDSMLALIEIHRMLSEMRNMKETAPKDESVIIRITIIRADFFCIRALVCNERSQLTAPYKT</sequence>
<evidence type="ECO:0000313" key="2">
    <source>
        <dbReference type="Proteomes" id="UP000218334"/>
    </source>
</evidence>
<evidence type="ECO:0000313" key="1">
    <source>
        <dbReference type="EMBL" id="PBK65335.1"/>
    </source>
</evidence>
<accession>A0A2H3B387</accession>
<reference evidence="2" key="1">
    <citation type="journal article" date="2017" name="Nat. Ecol. Evol.">
        <title>Genome expansion and lineage-specific genetic innovations in the forest pathogenic fungi Armillaria.</title>
        <authorList>
            <person name="Sipos G."/>
            <person name="Prasanna A.N."/>
            <person name="Walter M.C."/>
            <person name="O'Connor E."/>
            <person name="Balint B."/>
            <person name="Krizsan K."/>
            <person name="Kiss B."/>
            <person name="Hess J."/>
            <person name="Varga T."/>
            <person name="Slot J."/>
            <person name="Riley R."/>
            <person name="Boka B."/>
            <person name="Rigling D."/>
            <person name="Barry K."/>
            <person name="Lee J."/>
            <person name="Mihaltcheva S."/>
            <person name="LaButti K."/>
            <person name="Lipzen A."/>
            <person name="Waldron R."/>
            <person name="Moloney N.M."/>
            <person name="Sperisen C."/>
            <person name="Kredics L."/>
            <person name="Vagvoelgyi C."/>
            <person name="Patrignani A."/>
            <person name="Fitzpatrick D."/>
            <person name="Nagy I."/>
            <person name="Doyle S."/>
            <person name="Anderson J.B."/>
            <person name="Grigoriev I.V."/>
            <person name="Gueldener U."/>
            <person name="Muensterkoetter M."/>
            <person name="Nagy L.G."/>
        </authorList>
    </citation>
    <scope>NUCLEOTIDE SEQUENCE [LARGE SCALE GENOMIC DNA]</scope>
    <source>
        <strain evidence="2">28-4</strain>
    </source>
</reference>
<keyword evidence="2" id="KW-1185">Reference proteome</keyword>